<keyword evidence="1" id="KW-1133">Transmembrane helix</keyword>
<gene>
    <name evidence="2" type="ORF">A0H76_862</name>
</gene>
<feature type="transmembrane region" description="Helical" evidence="1">
    <location>
        <begin position="186"/>
        <end position="203"/>
    </location>
</feature>
<dbReference type="EMBL" id="LTAI01000020">
    <property type="protein sequence ID" value="ORE00433.1"/>
    <property type="molecule type" value="Genomic_DNA"/>
</dbReference>
<dbReference type="AlphaFoldDB" id="A0A1X0QKY6"/>
<evidence type="ECO:0000313" key="2">
    <source>
        <dbReference type="EMBL" id="ORE00433.1"/>
    </source>
</evidence>
<feature type="transmembrane region" description="Helical" evidence="1">
    <location>
        <begin position="157"/>
        <end position="174"/>
    </location>
</feature>
<feature type="transmembrane region" description="Helical" evidence="1">
    <location>
        <begin position="82"/>
        <end position="111"/>
    </location>
</feature>
<evidence type="ECO:0000256" key="1">
    <source>
        <dbReference type="SAM" id="Phobius"/>
    </source>
</evidence>
<accession>A0A1X0QKY6</accession>
<evidence type="ECO:0000313" key="3">
    <source>
        <dbReference type="Proteomes" id="UP000192501"/>
    </source>
</evidence>
<keyword evidence="1" id="KW-0812">Transmembrane</keyword>
<feature type="transmembrane region" description="Helical" evidence="1">
    <location>
        <begin position="123"/>
        <end position="145"/>
    </location>
</feature>
<organism evidence="2 3">
    <name type="scientific">Hepatospora eriocheir</name>
    <dbReference type="NCBI Taxonomy" id="1081669"/>
    <lineage>
        <taxon>Eukaryota</taxon>
        <taxon>Fungi</taxon>
        <taxon>Fungi incertae sedis</taxon>
        <taxon>Microsporidia</taxon>
        <taxon>Hepatosporidae</taxon>
        <taxon>Hepatospora</taxon>
    </lineage>
</organism>
<keyword evidence="1" id="KW-0472">Membrane</keyword>
<comment type="caution">
    <text evidence="2">The sequence shown here is derived from an EMBL/GenBank/DDBJ whole genome shotgun (WGS) entry which is preliminary data.</text>
</comment>
<dbReference type="Proteomes" id="UP000192501">
    <property type="component" value="Unassembled WGS sequence"/>
</dbReference>
<sequence length="240" mass="27480">MIITEIRHFIEIGIVFLYMCNQMLKSKTGNKLTKYTLMIAVTSLIGNYIFSNYRNFSNTISILDNTFQVDSIIKTLKSISEILLISSVFIMNNTAICMAYGFFRIILFIYLDGLTKFSATLKLALQITYGIECIVIAFFLLINILMNRRLINNSKTISLTLVIYSLSTYLFRLFRLPFELTDFNLRLINTISQLSLLILYATMANSISSKGKVHDFTIKDPNSILEGEENKNQVVIDFSD</sequence>
<name>A0A1X0QKY6_9MICR</name>
<reference evidence="2 3" key="1">
    <citation type="journal article" date="2017" name="Environ. Microbiol.">
        <title>Decay of the glycolytic pathway and adaptation to intranuclear parasitism within Enterocytozoonidae microsporidia.</title>
        <authorList>
            <person name="Wiredu Boakye D."/>
            <person name="Jaroenlak P."/>
            <person name="Prachumwat A."/>
            <person name="Williams T.A."/>
            <person name="Bateman K.S."/>
            <person name="Itsathitphaisarn O."/>
            <person name="Sritunyalucksana K."/>
            <person name="Paszkiewicz K.H."/>
            <person name="Moore K.A."/>
            <person name="Stentiford G.D."/>
            <person name="Williams B.A."/>
        </authorList>
    </citation>
    <scope>NUCLEOTIDE SEQUENCE [LARGE SCALE GENOMIC DNA]</scope>
    <source>
        <strain evidence="3">canceri</strain>
    </source>
</reference>
<dbReference type="VEuPathDB" id="MicrosporidiaDB:A0H76_862"/>
<proteinExistence type="predicted"/>
<protein>
    <submittedName>
        <fullName evidence="2">Uncharacterized protein</fullName>
    </submittedName>
</protein>